<accession>D4D2A7</accession>
<sequence length="192" mass="21175">MGYTESIGASPNMIAPFGRSFMSASYNRLHDIYITHSLSLIQPEHLQARGRKKNKKQEKQKKKRKKSADPWVGRSLSGGLLAAFLVSLALLEGVAISSLQFLCLLALAVVAAPRPLPPALRTAAAAAAAAFPTRETQRQGKPDERPKKKKKKVVEEAAEEEETKRQKKSNAVGISILDSKWGHIYKMDLHHP</sequence>
<gene>
    <name evidence="2" type="ORF">TRV_01210</name>
</gene>
<comment type="caution">
    <text evidence="2">The sequence shown here is derived from an EMBL/GenBank/DDBJ whole genome shotgun (WGS) entry which is preliminary data.</text>
</comment>
<name>D4D2A7_TRIVH</name>
<dbReference type="KEGG" id="tve:TRV_01210"/>
<feature type="compositionally biased region" description="Basic residues" evidence="1">
    <location>
        <begin position="48"/>
        <end position="66"/>
    </location>
</feature>
<dbReference type="EMBL" id="ACYE01000065">
    <property type="protein sequence ID" value="EFE44030.1"/>
    <property type="molecule type" value="Genomic_DNA"/>
</dbReference>
<reference evidence="3" key="1">
    <citation type="journal article" date="2011" name="Genome Biol.">
        <title>Comparative and functional genomics provide insights into the pathogenicity of dermatophytic fungi.</title>
        <authorList>
            <person name="Burmester A."/>
            <person name="Shelest E."/>
            <person name="Gloeckner G."/>
            <person name="Heddergott C."/>
            <person name="Schindler S."/>
            <person name="Staib P."/>
            <person name="Heidel A."/>
            <person name="Felder M."/>
            <person name="Petzold A."/>
            <person name="Szafranski K."/>
            <person name="Feuermann M."/>
            <person name="Pedruzzi I."/>
            <person name="Priebe S."/>
            <person name="Groth M."/>
            <person name="Winkler R."/>
            <person name="Li W."/>
            <person name="Kniemeyer O."/>
            <person name="Schroeckh V."/>
            <person name="Hertweck C."/>
            <person name="Hube B."/>
            <person name="White T.C."/>
            <person name="Platzer M."/>
            <person name="Guthke R."/>
            <person name="Heitman J."/>
            <person name="Woestemeyer J."/>
            <person name="Zipfel P.F."/>
            <person name="Monod M."/>
            <person name="Brakhage A.A."/>
        </authorList>
    </citation>
    <scope>NUCLEOTIDE SEQUENCE [LARGE SCALE GENOMIC DNA]</scope>
    <source>
        <strain evidence="3">HKI 0517</strain>
    </source>
</reference>
<dbReference type="RefSeq" id="XP_003024641.1">
    <property type="nucleotide sequence ID" value="XM_003024595.1"/>
</dbReference>
<dbReference type="HOGENOM" id="CLU_1416119_0_0_1"/>
<dbReference type="GeneID" id="9582816"/>
<evidence type="ECO:0000313" key="2">
    <source>
        <dbReference type="EMBL" id="EFE44030.1"/>
    </source>
</evidence>
<dbReference type="Proteomes" id="UP000008383">
    <property type="component" value="Unassembled WGS sequence"/>
</dbReference>
<proteinExistence type="predicted"/>
<evidence type="ECO:0000256" key="1">
    <source>
        <dbReference type="SAM" id="MobiDB-lite"/>
    </source>
</evidence>
<feature type="region of interest" description="Disordered" evidence="1">
    <location>
        <begin position="131"/>
        <end position="170"/>
    </location>
</feature>
<feature type="region of interest" description="Disordered" evidence="1">
    <location>
        <begin position="45"/>
        <end position="70"/>
    </location>
</feature>
<feature type="compositionally biased region" description="Basic and acidic residues" evidence="1">
    <location>
        <begin position="135"/>
        <end position="146"/>
    </location>
</feature>
<evidence type="ECO:0000313" key="3">
    <source>
        <dbReference type="Proteomes" id="UP000008383"/>
    </source>
</evidence>
<keyword evidence="3" id="KW-1185">Reference proteome</keyword>
<dbReference type="AlphaFoldDB" id="D4D2A7"/>
<organism evidence="2 3">
    <name type="scientific">Trichophyton verrucosum (strain HKI 0517)</name>
    <dbReference type="NCBI Taxonomy" id="663202"/>
    <lineage>
        <taxon>Eukaryota</taxon>
        <taxon>Fungi</taxon>
        <taxon>Dikarya</taxon>
        <taxon>Ascomycota</taxon>
        <taxon>Pezizomycotina</taxon>
        <taxon>Eurotiomycetes</taxon>
        <taxon>Eurotiomycetidae</taxon>
        <taxon>Onygenales</taxon>
        <taxon>Arthrodermataceae</taxon>
        <taxon>Trichophyton</taxon>
    </lineage>
</organism>
<protein>
    <submittedName>
        <fullName evidence="2">Uncharacterized protein</fullName>
    </submittedName>
</protein>